<dbReference type="InterPro" id="IPR011992">
    <property type="entry name" value="EF-hand-dom_pair"/>
</dbReference>
<evidence type="ECO:0000256" key="1">
    <source>
        <dbReference type="ARBA" id="ARBA00022837"/>
    </source>
</evidence>
<evidence type="ECO:0000259" key="2">
    <source>
        <dbReference type="PROSITE" id="PS50222"/>
    </source>
</evidence>
<dbReference type="InterPro" id="IPR018247">
    <property type="entry name" value="EF_Hand_1_Ca_BS"/>
</dbReference>
<protein>
    <recommendedName>
        <fullName evidence="2">EF-hand domain-containing protein</fullName>
    </recommendedName>
</protein>
<comment type="caution">
    <text evidence="3">The sequence shown here is derived from an EMBL/GenBank/DDBJ whole genome shotgun (WGS) entry which is preliminary data.</text>
</comment>
<dbReference type="InterPro" id="IPR002048">
    <property type="entry name" value="EF_hand_dom"/>
</dbReference>
<name>A0ABP0SDP6_9DINO</name>
<dbReference type="PROSITE" id="PS50222">
    <property type="entry name" value="EF_HAND_2"/>
    <property type="match status" value="1"/>
</dbReference>
<sequence length="326" mass="36858">MDGATSRWAALLGRIRDSMTSTGTDASRLFQRLDADRDGFLGLPDLANLFRAFQPDCPSTVLAEAFRHFGLDQKTCIDEEDFCTRLEANRIERLEEAGWTQCFSWMPGPEARCLVPSEAEGLLKLLGSNVSNLPAECNDLEFVIPGDPEAVWAKQLYMAYYEKHNAAIERLMHKTQAKSSEAFYFSLFADQYEVMSSEFYVWRIRCPGLLGRFQETAEMGSGPSKRLRTMLAWHGASGDLEQKALQAGELRPAGQMLLGDQPWLLASRPLQSFGKGPEWTIFYLCLVNLKDSEMTRSITREPGRVLPLYCLVHPSIWHSWPCGDWP</sequence>
<dbReference type="SUPFAM" id="SSF47473">
    <property type="entry name" value="EF-hand"/>
    <property type="match status" value="1"/>
</dbReference>
<dbReference type="EMBL" id="CAXAMM010043517">
    <property type="protein sequence ID" value="CAK9110355.1"/>
    <property type="molecule type" value="Genomic_DNA"/>
</dbReference>
<dbReference type="PROSITE" id="PS00018">
    <property type="entry name" value="EF_HAND_1"/>
    <property type="match status" value="1"/>
</dbReference>
<dbReference type="Gene3D" id="1.10.238.10">
    <property type="entry name" value="EF-hand"/>
    <property type="match status" value="1"/>
</dbReference>
<dbReference type="Proteomes" id="UP001642464">
    <property type="component" value="Unassembled WGS sequence"/>
</dbReference>
<keyword evidence="1" id="KW-0106">Calcium</keyword>
<evidence type="ECO:0000313" key="4">
    <source>
        <dbReference type="Proteomes" id="UP001642464"/>
    </source>
</evidence>
<evidence type="ECO:0000313" key="3">
    <source>
        <dbReference type="EMBL" id="CAK9110355.1"/>
    </source>
</evidence>
<organism evidence="3 4">
    <name type="scientific">Durusdinium trenchii</name>
    <dbReference type="NCBI Taxonomy" id="1381693"/>
    <lineage>
        <taxon>Eukaryota</taxon>
        <taxon>Sar</taxon>
        <taxon>Alveolata</taxon>
        <taxon>Dinophyceae</taxon>
        <taxon>Suessiales</taxon>
        <taxon>Symbiodiniaceae</taxon>
        <taxon>Durusdinium</taxon>
    </lineage>
</organism>
<gene>
    <name evidence="3" type="ORF">SCF082_LOCUS51256</name>
</gene>
<keyword evidence="4" id="KW-1185">Reference proteome</keyword>
<feature type="domain" description="EF-hand" evidence="2">
    <location>
        <begin position="21"/>
        <end position="56"/>
    </location>
</feature>
<proteinExistence type="predicted"/>
<reference evidence="3 4" key="1">
    <citation type="submission" date="2024-02" db="EMBL/GenBank/DDBJ databases">
        <authorList>
            <person name="Chen Y."/>
            <person name="Shah S."/>
            <person name="Dougan E. K."/>
            <person name="Thang M."/>
            <person name="Chan C."/>
        </authorList>
    </citation>
    <scope>NUCLEOTIDE SEQUENCE [LARGE SCALE GENOMIC DNA]</scope>
</reference>
<accession>A0ABP0SDP6</accession>